<evidence type="ECO:0000313" key="3">
    <source>
        <dbReference type="Proteomes" id="UP000008181"/>
    </source>
</evidence>
<dbReference type="AlphaFoldDB" id="G2R661"/>
<dbReference type="KEGG" id="ttt:THITE_160765"/>
<dbReference type="Proteomes" id="UP000008181">
    <property type="component" value="Chromosome 3"/>
</dbReference>
<sequence length="607" mass="65242">MSHKTSPLHLQATARCMAQSLPARLIAAVAGGFGTDFKYQYDEPDNSYHEIMMLLPVVHGAGAVSKATTQAALRRVVLHDHGSVVRFFMTSVRYPACVSSVEELHCHVNLGCHSSKERLDYDVECVESLSTHLDYCRVSLGILKSIHQLMASELADESYRAALDLRFRQSVFFSLLGHLRSIHTLRMTVYPGASQGLRWLSSELQHRYPEYIASVAPCLSPCPSLRKVALCATAAYPATDPWPPLSLWPLINLPTVEELELETCPGSQIAVDTLPCAPSNATNNAAANENISPPILAHLQVVRIKGTLATVLPTLRRLLPSTPNIHTLEIYLTTPVPFNPPSTATTPNQPTTFNLNTLLQPAMLLPRSLRYLSLTTTTTTSATPSNQPNQPTPPAHSQPAKAISGPAPDTLARLASLRALHIPIWALFDASPLSHGGSGGSGASDGGVGGVGVGRGGECLDGPGAGARSAAPRLQAAGGDGDGVSPGHRVRLPSGLERLEVVVDGWWGSGEGGNMGEGGRVGAGEAMRALAEWCAREERRALRRVVVWCGKGADGGRWWSVAEEEELGKRFRLMGVEVEFRVYEPWPEGKVGGWRMLGAENDDQAKE</sequence>
<dbReference type="GeneID" id="11516190"/>
<accession>G2R661</accession>
<feature type="region of interest" description="Disordered" evidence="1">
    <location>
        <begin position="460"/>
        <end position="491"/>
    </location>
</feature>
<name>G2R661_THETT</name>
<keyword evidence="3" id="KW-1185">Reference proteome</keyword>
<dbReference type="RefSeq" id="XP_003653934.1">
    <property type="nucleotide sequence ID" value="XM_003653886.1"/>
</dbReference>
<organism evidence="2 3">
    <name type="scientific">Thermothielavioides terrestris (strain ATCC 38088 / NRRL 8126)</name>
    <name type="common">Thielavia terrestris</name>
    <dbReference type="NCBI Taxonomy" id="578455"/>
    <lineage>
        <taxon>Eukaryota</taxon>
        <taxon>Fungi</taxon>
        <taxon>Dikarya</taxon>
        <taxon>Ascomycota</taxon>
        <taxon>Pezizomycotina</taxon>
        <taxon>Sordariomycetes</taxon>
        <taxon>Sordariomycetidae</taxon>
        <taxon>Sordariales</taxon>
        <taxon>Chaetomiaceae</taxon>
        <taxon>Thermothielavioides</taxon>
        <taxon>Thermothielavioides terrestris</taxon>
    </lineage>
</organism>
<protein>
    <submittedName>
        <fullName evidence="2">Uncharacterized protein</fullName>
    </submittedName>
</protein>
<reference evidence="2 3" key="1">
    <citation type="journal article" date="2011" name="Nat. Biotechnol.">
        <title>Comparative genomic analysis of the thermophilic biomass-degrading fungi Myceliophthora thermophila and Thielavia terrestris.</title>
        <authorList>
            <person name="Berka R.M."/>
            <person name="Grigoriev I.V."/>
            <person name="Otillar R."/>
            <person name="Salamov A."/>
            <person name="Grimwood J."/>
            <person name="Reid I."/>
            <person name="Ishmael N."/>
            <person name="John T."/>
            <person name="Darmond C."/>
            <person name="Moisan M.-C."/>
            <person name="Henrissat B."/>
            <person name="Coutinho P.M."/>
            <person name="Lombard V."/>
            <person name="Natvig D.O."/>
            <person name="Lindquist E."/>
            <person name="Schmutz J."/>
            <person name="Lucas S."/>
            <person name="Harris P."/>
            <person name="Powlowski J."/>
            <person name="Bellemare A."/>
            <person name="Taylor D."/>
            <person name="Butler G."/>
            <person name="de Vries R.P."/>
            <person name="Allijn I.E."/>
            <person name="van den Brink J."/>
            <person name="Ushinsky S."/>
            <person name="Storms R."/>
            <person name="Powell A.J."/>
            <person name="Paulsen I.T."/>
            <person name="Elbourne L.D.H."/>
            <person name="Baker S.E."/>
            <person name="Magnuson J."/>
            <person name="LaBoissiere S."/>
            <person name="Clutterbuck A.J."/>
            <person name="Martinez D."/>
            <person name="Wogulis M."/>
            <person name="de Leon A.L."/>
            <person name="Rey M.W."/>
            <person name="Tsang A."/>
        </authorList>
    </citation>
    <scope>NUCLEOTIDE SEQUENCE [LARGE SCALE GENOMIC DNA]</scope>
    <source>
        <strain evidence="3">ATCC 38088 / NRRL 8126</strain>
    </source>
</reference>
<dbReference type="EMBL" id="CP003011">
    <property type="protein sequence ID" value="AEO67598.1"/>
    <property type="molecule type" value="Genomic_DNA"/>
</dbReference>
<dbReference type="OrthoDB" id="10609233at2759"/>
<evidence type="ECO:0000256" key="1">
    <source>
        <dbReference type="SAM" id="MobiDB-lite"/>
    </source>
</evidence>
<evidence type="ECO:0000313" key="2">
    <source>
        <dbReference type="EMBL" id="AEO67598.1"/>
    </source>
</evidence>
<proteinExistence type="predicted"/>
<gene>
    <name evidence="2" type="ORF">THITE_160765</name>
</gene>
<dbReference type="HOGENOM" id="CLU_449914_0_0_1"/>
<feature type="compositionally biased region" description="Low complexity" evidence="1">
    <location>
        <begin position="378"/>
        <end position="389"/>
    </location>
</feature>
<feature type="region of interest" description="Disordered" evidence="1">
    <location>
        <begin position="378"/>
        <end position="407"/>
    </location>
</feature>